<comment type="function">
    <text evidence="5">S-adenosyl-L-methionine-dependent protein-lysine N-methyltransferase that mono- and dimethylates elongation factor 1-alpha at 'Lys-316'. May play a role in intracellular transport.</text>
</comment>
<protein>
    <recommendedName>
        <fullName evidence="5">Protein-lysine N-methyltransferase EFM4</fullName>
        <ecNumber evidence="5">2.1.1.-</ecNumber>
    </recommendedName>
    <alternativeName>
        <fullName evidence="5">Elongation factor methyltransferase 4</fullName>
    </alternativeName>
</protein>
<comment type="similarity">
    <text evidence="5">Belongs to the class I-like SAM-binding methyltransferase superfamily. EFM4 family.</text>
</comment>
<dbReference type="AlphaFoldDB" id="A0A4S4LLN4"/>
<name>A0A4S4LLN4_9AGAM</name>
<dbReference type="PANTHER" id="PTHR12843">
    <property type="entry name" value="PROTEIN-LYSINE N-METHYLTRANSFERASE METTL10"/>
    <property type="match status" value="1"/>
</dbReference>
<keyword evidence="5" id="KW-0813">Transport</keyword>
<dbReference type="OrthoDB" id="10069295at2759"/>
<dbReference type="SUPFAM" id="SSF53335">
    <property type="entry name" value="S-adenosyl-L-methionine-dependent methyltransferases"/>
    <property type="match status" value="1"/>
</dbReference>
<reference evidence="7 8" key="1">
    <citation type="submission" date="2019-02" db="EMBL/GenBank/DDBJ databases">
        <title>Genome sequencing of the rare red list fungi Bondarzewia mesenterica.</title>
        <authorList>
            <person name="Buettner E."/>
            <person name="Kellner H."/>
        </authorList>
    </citation>
    <scope>NUCLEOTIDE SEQUENCE [LARGE SCALE GENOMIC DNA]</scope>
    <source>
        <strain evidence="7 8">DSM 108281</strain>
    </source>
</reference>
<dbReference type="Gene3D" id="3.40.50.150">
    <property type="entry name" value="Vaccinia Virus protein VP39"/>
    <property type="match status" value="1"/>
</dbReference>
<dbReference type="Proteomes" id="UP000310158">
    <property type="component" value="Unassembled WGS sequence"/>
</dbReference>
<dbReference type="EMBL" id="SGPL01000391">
    <property type="protein sequence ID" value="THH13056.1"/>
    <property type="molecule type" value="Genomic_DNA"/>
</dbReference>
<keyword evidence="1 5" id="KW-0963">Cytoplasm</keyword>
<gene>
    <name evidence="5" type="primary">EFM4</name>
    <name evidence="7" type="ORF">EW146_g7130</name>
</gene>
<evidence type="ECO:0000313" key="8">
    <source>
        <dbReference type="Proteomes" id="UP000310158"/>
    </source>
</evidence>
<comment type="subcellular location">
    <subcellularLocation>
        <location evidence="5">Cytoplasm</location>
    </subcellularLocation>
</comment>
<dbReference type="InterPro" id="IPR025714">
    <property type="entry name" value="Methyltranfer_dom"/>
</dbReference>
<keyword evidence="4 5" id="KW-0949">S-adenosyl-L-methionine</keyword>
<evidence type="ECO:0000256" key="2">
    <source>
        <dbReference type="ARBA" id="ARBA00022603"/>
    </source>
</evidence>
<keyword evidence="2 5" id="KW-0489">Methyltransferase</keyword>
<dbReference type="CDD" id="cd02440">
    <property type="entry name" value="AdoMet_MTases"/>
    <property type="match status" value="1"/>
</dbReference>
<proteinExistence type="inferred from homology"/>
<organism evidence="7 8">
    <name type="scientific">Bondarzewia mesenterica</name>
    <dbReference type="NCBI Taxonomy" id="1095465"/>
    <lineage>
        <taxon>Eukaryota</taxon>
        <taxon>Fungi</taxon>
        <taxon>Dikarya</taxon>
        <taxon>Basidiomycota</taxon>
        <taxon>Agaricomycotina</taxon>
        <taxon>Agaricomycetes</taxon>
        <taxon>Russulales</taxon>
        <taxon>Bondarzewiaceae</taxon>
        <taxon>Bondarzewia</taxon>
    </lineage>
</organism>
<dbReference type="GO" id="GO:0016279">
    <property type="term" value="F:protein-lysine N-methyltransferase activity"/>
    <property type="evidence" value="ECO:0007669"/>
    <property type="project" value="UniProtKB-UniRule"/>
</dbReference>
<sequence>MSSEEFQPSRLGTKQHWDDVYKREVSNFADTGDEGEIWFGEDSVEKMVEWALEHVPPSSQPFVLEIGSGNGTLLFSLFEAGYDAQRMAGIDYSPDAVKLAQMIAATRGGEQISLSTCDFLTEVPATLKGQDRGWDLLLDKGTYDAIALGDKDDSGRSPMSRYPTRAARLLRPGGLFLITSCNFTEEELKADFVTPETDLVYHSRIKFPSFSFGGQSGNVYSSIAFEKKGLIMTVLDFRPIDNVS</sequence>
<feature type="domain" description="Methyltransferase" evidence="6">
    <location>
        <begin position="63"/>
        <end position="193"/>
    </location>
</feature>
<evidence type="ECO:0000256" key="3">
    <source>
        <dbReference type="ARBA" id="ARBA00022679"/>
    </source>
</evidence>
<comment type="caution">
    <text evidence="7">The sequence shown here is derived from an EMBL/GenBank/DDBJ whole genome shotgun (WGS) entry which is preliminary data.</text>
</comment>
<dbReference type="GO" id="GO:0032259">
    <property type="term" value="P:methylation"/>
    <property type="evidence" value="ECO:0007669"/>
    <property type="project" value="UniProtKB-KW"/>
</dbReference>
<dbReference type="EC" id="2.1.1.-" evidence="5"/>
<dbReference type="PANTHER" id="PTHR12843:SF5">
    <property type="entry name" value="EEF1A LYSINE METHYLTRANSFERASE 2"/>
    <property type="match status" value="1"/>
</dbReference>
<dbReference type="InterPro" id="IPR026635">
    <property type="entry name" value="Efm4/METTL10"/>
</dbReference>
<evidence type="ECO:0000259" key="6">
    <source>
        <dbReference type="Pfam" id="PF13847"/>
    </source>
</evidence>
<dbReference type="GO" id="GO:0016192">
    <property type="term" value="P:vesicle-mediated transport"/>
    <property type="evidence" value="ECO:0007669"/>
    <property type="project" value="UniProtKB-UniRule"/>
</dbReference>
<evidence type="ECO:0000313" key="7">
    <source>
        <dbReference type="EMBL" id="THH13056.1"/>
    </source>
</evidence>
<dbReference type="HAMAP" id="MF_03188">
    <property type="entry name" value="Methyltr_EFM4"/>
    <property type="match status" value="1"/>
</dbReference>
<dbReference type="InterPro" id="IPR029063">
    <property type="entry name" value="SAM-dependent_MTases_sf"/>
</dbReference>
<accession>A0A4S4LLN4</accession>
<keyword evidence="3 5" id="KW-0808">Transferase</keyword>
<dbReference type="Pfam" id="PF13847">
    <property type="entry name" value="Methyltransf_31"/>
    <property type="match status" value="1"/>
</dbReference>
<dbReference type="GO" id="GO:0005737">
    <property type="term" value="C:cytoplasm"/>
    <property type="evidence" value="ECO:0007669"/>
    <property type="project" value="UniProtKB-SubCell"/>
</dbReference>
<evidence type="ECO:0000256" key="4">
    <source>
        <dbReference type="ARBA" id="ARBA00022691"/>
    </source>
</evidence>
<evidence type="ECO:0000256" key="1">
    <source>
        <dbReference type="ARBA" id="ARBA00022490"/>
    </source>
</evidence>
<keyword evidence="8" id="KW-1185">Reference proteome</keyword>
<evidence type="ECO:0000256" key="5">
    <source>
        <dbReference type="HAMAP-Rule" id="MF_03188"/>
    </source>
</evidence>